<gene>
    <name evidence="13" type="ORF">F8M41_007326</name>
</gene>
<dbReference type="Pfam" id="PF00245">
    <property type="entry name" value="Alk_phosphatase"/>
    <property type="match status" value="1"/>
</dbReference>
<dbReference type="InterPro" id="IPR001952">
    <property type="entry name" value="Alkaline_phosphatase"/>
</dbReference>
<comment type="caution">
    <text evidence="13">The sequence shown here is derived from an EMBL/GenBank/DDBJ whole genome shotgun (WGS) entry which is preliminary data.</text>
</comment>
<comment type="cofactor">
    <cofactor evidence="9">
        <name>Zn(2+)</name>
        <dbReference type="ChEBI" id="CHEBI:29105"/>
    </cofactor>
    <text evidence="9">Binds 2 Zn(2+) ions.</text>
</comment>
<keyword evidence="14" id="KW-1185">Reference proteome</keyword>
<feature type="binding site" evidence="9">
    <location>
        <position position="70"/>
    </location>
    <ligand>
        <name>Mg(2+)</name>
        <dbReference type="ChEBI" id="CHEBI:18420"/>
    </ligand>
</feature>
<dbReference type="PRINTS" id="PR00113">
    <property type="entry name" value="ALKPHPHTASE"/>
</dbReference>
<feature type="binding site" evidence="9">
    <location>
        <position position="357"/>
    </location>
    <ligand>
        <name>Zn(2+)</name>
        <dbReference type="ChEBI" id="CHEBI:29105"/>
        <label>2</label>
    </ligand>
</feature>
<evidence type="ECO:0000256" key="5">
    <source>
        <dbReference type="ARBA" id="ARBA00022801"/>
    </source>
</evidence>
<dbReference type="InterPro" id="IPR018299">
    <property type="entry name" value="Alkaline_phosphatase_AS"/>
</dbReference>
<feature type="active site" description="Phosphoserine intermediate" evidence="8">
    <location>
        <position position="118"/>
    </location>
</feature>
<name>A0A8H3X533_GIGMA</name>
<dbReference type="EMBL" id="WTPW01001735">
    <property type="protein sequence ID" value="KAF0417440.1"/>
    <property type="molecule type" value="Genomic_DNA"/>
</dbReference>
<evidence type="ECO:0000256" key="12">
    <source>
        <dbReference type="SAM" id="Phobius"/>
    </source>
</evidence>
<dbReference type="EC" id="3.1.3.1" evidence="2 11"/>
<feature type="binding site" evidence="9">
    <location>
        <position position="169"/>
    </location>
    <ligand>
        <name>Mg(2+)</name>
        <dbReference type="ChEBI" id="CHEBI:18420"/>
    </ligand>
</feature>
<dbReference type="SMART" id="SM00098">
    <property type="entry name" value="alkPPc"/>
    <property type="match status" value="1"/>
</dbReference>
<evidence type="ECO:0000313" key="14">
    <source>
        <dbReference type="Proteomes" id="UP000439903"/>
    </source>
</evidence>
<dbReference type="AlphaFoldDB" id="A0A8H3X533"/>
<keyword evidence="5 11" id="KW-0378">Hydrolase</keyword>
<dbReference type="CDD" id="cd16012">
    <property type="entry name" value="ALP"/>
    <property type="match status" value="1"/>
</dbReference>
<proteinExistence type="inferred from homology"/>
<keyword evidence="6 9" id="KW-0862">Zinc</keyword>
<dbReference type="GO" id="GO:0046872">
    <property type="term" value="F:metal ion binding"/>
    <property type="evidence" value="ECO:0007669"/>
    <property type="project" value="UniProtKB-KW"/>
</dbReference>
<feature type="binding site" evidence="9">
    <location>
        <position position="70"/>
    </location>
    <ligand>
        <name>Zn(2+)</name>
        <dbReference type="ChEBI" id="CHEBI:29105"/>
        <label>2</label>
    </ligand>
</feature>
<protein>
    <recommendedName>
        <fullName evidence="2 11">Alkaline phosphatase</fullName>
        <ecNumber evidence="2 11">3.1.3.1</ecNumber>
    </recommendedName>
</protein>
<evidence type="ECO:0000256" key="4">
    <source>
        <dbReference type="ARBA" id="ARBA00022723"/>
    </source>
</evidence>
<dbReference type="PANTHER" id="PTHR11596:SF5">
    <property type="entry name" value="ALKALINE PHOSPHATASE"/>
    <property type="match status" value="1"/>
</dbReference>
<sequence>MDNRDYDDDLDENTELLPFPVEHKAKEKKTLFFIFLSALIISIGTIGLVSIWVKLTNGPEKRNVILMISDGFGPASETFARDYYQFVNGLSYDNVIPLDRIQVGSSRTRSADSLVTDSAAGATAFSCVKKTYNGAIGVDTDQTPCGTILEAAKAIGMKTGLVVTSRITHATPASFSAHVISREMEEIIATQQLGDYPLGRQVDLMIGGGRCFFLPNSTTGSCRSDDRDLIAEAKNSGFTYFSSRNEFDKIDPKSQSIPLIGLLTLDHMSYEIDRNPTDEPSLKEMSEKAIRILEKQTADSDKGFFLMIEGSRIDMAAHSNDPGAHVHDILAYNEAIDFVTKYVDDHPGTVVISVSDHETGGLTLALQTDYYEYPEYLWYPDVISRIKNSSYALSVELTKYWSNDRTEYIKDNILRNSLGISDFSDDEVNFLVANHTQQEYEIYMANLTSWRALVGWTTHGHTGVDVNLYAHGKNTNALRGNHENTYIGQFITKYLNLDPDSITLRLNSNNTFHKSTSNITNYNVDHLAHYHAGHIPRRT</sequence>
<evidence type="ECO:0000256" key="9">
    <source>
        <dbReference type="PIRSR" id="PIRSR601952-2"/>
    </source>
</evidence>
<comment type="catalytic activity">
    <reaction evidence="11">
        <text>a phosphate monoester + H2O = an alcohol + phosphate</text>
        <dbReference type="Rhea" id="RHEA:15017"/>
        <dbReference type="ChEBI" id="CHEBI:15377"/>
        <dbReference type="ChEBI" id="CHEBI:30879"/>
        <dbReference type="ChEBI" id="CHEBI:43474"/>
        <dbReference type="ChEBI" id="CHEBI:67140"/>
        <dbReference type="EC" id="3.1.3.1"/>
    </reaction>
</comment>
<keyword evidence="12" id="KW-0812">Transmembrane</keyword>
<dbReference type="OrthoDB" id="7392499at2759"/>
<dbReference type="GO" id="GO:0004035">
    <property type="term" value="F:alkaline phosphatase activity"/>
    <property type="evidence" value="ECO:0007669"/>
    <property type="project" value="UniProtKB-EC"/>
</dbReference>
<accession>A0A8H3X533</accession>
<evidence type="ECO:0000313" key="13">
    <source>
        <dbReference type="EMBL" id="KAF0417440.1"/>
    </source>
</evidence>
<evidence type="ECO:0000256" key="3">
    <source>
        <dbReference type="ARBA" id="ARBA00022553"/>
    </source>
</evidence>
<dbReference type="GO" id="GO:0000329">
    <property type="term" value="C:fungal-type vacuole membrane"/>
    <property type="evidence" value="ECO:0007669"/>
    <property type="project" value="TreeGrafter"/>
</dbReference>
<evidence type="ECO:0000256" key="2">
    <source>
        <dbReference type="ARBA" id="ARBA00012647"/>
    </source>
</evidence>
<evidence type="ECO:0000256" key="10">
    <source>
        <dbReference type="RuleBase" id="RU003946"/>
    </source>
</evidence>
<evidence type="ECO:0000256" key="1">
    <source>
        <dbReference type="ARBA" id="ARBA00005984"/>
    </source>
</evidence>
<feature type="binding site" evidence="9">
    <location>
        <position position="318"/>
    </location>
    <ligand>
        <name>Zn(2+)</name>
        <dbReference type="ChEBI" id="CHEBI:29105"/>
        <label>2</label>
    </ligand>
</feature>
<feature type="binding site" evidence="9">
    <location>
        <position position="309"/>
    </location>
    <ligand>
        <name>Mg(2+)</name>
        <dbReference type="ChEBI" id="CHEBI:18420"/>
    </ligand>
</feature>
<keyword evidence="12" id="KW-0472">Membrane</keyword>
<feature type="binding site" evidence="9">
    <location>
        <position position="171"/>
    </location>
    <ligand>
        <name>Mg(2+)</name>
        <dbReference type="ChEBI" id="CHEBI:18420"/>
    </ligand>
</feature>
<dbReference type="Proteomes" id="UP000439903">
    <property type="component" value="Unassembled WGS sequence"/>
</dbReference>
<dbReference type="Gene3D" id="3.40.720.10">
    <property type="entry name" value="Alkaline Phosphatase, subunit A"/>
    <property type="match status" value="1"/>
</dbReference>
<dbReference type="PANTHER" id="PTHR11596">
    <property type="entry name" value="ALKALINE PHOSPHATASE"/>
    <property type="match status" value="1"/>
</dbReference>
<dbReference type="SUPFAM" id="SSF53649">
    <property type="entry name" value="Alkaline phosphatase-like"/>
    <property type="match status" value="1"/>
</dbReference>
<reference evidence="13 14" key="1">
    <citation type="journal article" date="2019" name="Environ. Microbiol.">
        <title>At the nexus of three kingdoms: the genome of the mycorrhizal fungus Gigaspora margarita provides insights into plant, endobacterial and fungal interactions.</title>
        <authorList>
            <person name="Venice F."/>
            <person name="Ghignone S."/>
            <person name="Salvioli di Fossalunga A."/>
            <person name="Amselem J."/>
            <person name="Novero M."/>
            <person name="Xianan X."/>
            <person name="Sedzielewska Toro K."/>
            <person name="Morin E."/>
            <person name="Lipzen A."/>
            <person name="Grigoriev I.V."/>
            <person name="Henrissat B."/>
            <person name="Martin F.M."/>
            <person name="Bonfante P."/>
        </authorList>
    </citation>
    <scope>NUCLEOTIDE SEQUENCE [LARGE SCALE GENOMIC DNA]</scope>
    <source>
        <strain evidence="13 14">BEG34</strain>
    </source>
</reference>
<organism evidence="13 14">
    <name type="scientific">Gigaspora margarita</name>
    <dbReference type="NCBI Taxonomy" id="4874"/>
    <lineage>
        <taxon>Eukaryota</taxon>
        <taxon>Fungi</taxon>
        <taxon>Fungi incertae sedis</taxon>
        <taxon>Mucoromycota</taxon>
        <taxon>Glomeromycotina</taxon>
        <taxon>Glomeromycetes</taxon>
        <taxon>Diversisporales</taxon>
        <taxon>Gigasporaceae</taxon>
        <taxon>Gigaspora</taxon>
    </lineage>
</organism>
<feature type="binding site" evidence="9">
    <location>
        <position position="356"/>
    </location>
    <ligand>
        <name>Zn(2+)</name>
        <dbReference type="ChEBI" id="CHEBI:29105"/>
        <label>2</label>
    </ligand>
</feature>
<feature type="binding site" evidence="9">
    <location>
        <position position="461"/>
    </location>
    <ligand>
        <name>Zn(2+)</name>
        <dbReference type="ChEBI" id="CHEBI:29105"/>
        <label>2</label>
    </ligand>
</feature>
<keyword evidence="4 9" id="KW-0479">Metal-binding</keyword>
<keyword evidence="12" id="KW-1133">Transmembrane helix</keyword>
<evidence type="ECO:0000256" key="11">
    <source>
        <dbReference type="RuleBase" id="RU003947"/>
    </source>
</evidence>
<feature type="transmembrane region" description="Helical" evidence="12">
    <location>
        <begin position="31"/>
        <end position="53"/>
    </location>
</feature>
<feature type="binding site" evidence="9">
    <location>
        <position position="314"/>
    </location>
    <ligand>
        <name>Zn(2+)</name>
        <dbReference type="ChEBI" id="CHEBI:29105"/>
        <label>2</label>
    </ligand>
</feature>
<comment type="similarity">
    <text evidence="1 10">Belongs to the alkaline phosphatase family.</text>
</comment>
<dbReference type="Gene3D" id="1.10.60.40">
    <property type="match status" value="1"/>
</dbReference>
<dbReference type="InterPro" id="IPR017850">
    <property type="entry name" value="Alkaline_phosphatase_core_sf"/>
</dbReference>
<keyword evidence="3" id="KW-0597">Phosphoprotein</keyword>
<keyword evidence="7 9" id="KW-0460">Magnesium</keyword>
<evidence type="ECO:0000256" key="8">
    <source>
        <dbReference type="PIRSR" id="PIRSR601952-1"/>
    </source>
</evidence>
<comment type="cofactor">
    <cofactor evidence="9">
        <name>Mg(2+)</name>
        <dbReference type="ChEBI" id="CHEBI:18420"/>
    </cofactor>
    <text evidence="9">Binds 1 Mg(2+) ion.</text>
</comment>
<evidence type="ECO:0000256" key="6">
    <source>
        <dbReference type="ARBA" id="ARBA00022833"/>
    </source>
</evidence>
<evidence type="ECO:0000256" key="7">
    <source>
        <dbReference type="ARBA" id="ARBA00022842"/>
    </source>
</evidence>
<dbReference type="PROSITE" id="PS00123">
    <property type="entry name" value="ALKALINE_PHOSPHATASE"/>
    <property type="match status" value="1"/>
</dbReference>